<name>A0A974E021_XENLA</name>
<feature type="signal peptide" evidence="1">
    <location>
        <begin position="1"/>
        <end position="30"/>
    </location>
</feature>
<protein>
    <submittedName>
        <fullName evidence="2">Uncharacterized protein</fullName>
    </submittedName>
</protein>
<evidence type="ECO:0000256" key="1">
    <source>
        <dbReference type="SAM" id="SignalP"/>
    </source>
</evidence>
<dbReference type="AlphaFoldDB" id="A0A974E021"/>
<keyword evidence="1" id="KW-0732">Signal</keyword>
<dbReference type="Proteomes" id="UP000694892">
    <property type="component" value="Chromosome 1L"/>
</dbReference>
<accession>A0A974E021</accession>
<evidence type="ECO:0000313" key="2">
    <source>
        <dbReference type="EMBL" id="OCU01069.1"/>
    </source>
</evidence>
<gene>
    <name evidence="2" type="ORF">XELAEV_18006853mg</name>
</gene>
<proteinExistence type="predicted"/>
<dbReference type="EMBL" id="CM004466">
    <property type="protein sequence ID" value="OCU01069.1"/>
    <property type="molecule type" value="Genomic_DNA"/>
</dbReference>
<organism evidence="2 3">
    <name type="scientific">Xenopus laevis</name>
    <name type="common">African clawed frog</name>
    <dbReference type="NCBI Taxonomy" id="8355"/>
    <lineage>
        <taxon>Eukaryota</taxon>
        <taxon>Metazoa</taxon>
        <taxon>Chordata</taxon>
        <taxon>Craniata</taxon>
        <taxon>Vertebrata</taxon>
        <taxon>Euteleostomi</taxon>
        <taxon>Amphibia</taxon>
        <taxon>Batrachia</taxon>
        <taxon>Anura</taxon>
        <taxon>Pipoidea</taxon>
        <taxon>Pipidae</taxon>
        <taxon>Xenopodinae</taxon>
        <taxon>Xenopus</taxon>
        <taxon>Xenopus</taxon>
    </lineage>
</organism>
<evidence type="ECO:0000313" key="3">
    <source>
        <dbReference type="Proteomes" id="UP000694892"/>
    </source>
</evidence>
<reference evidence="3" key="1">
    <citation type="journal article" date="2016" name="Nature">
        <title>Genome evolution in the allotetraploid frog Xenopus laevis.</title>
        <authorList>
            <person name="Session A.M."/>
            <person name="Uno Y."/>
            <person name="Kwon T."/>
            <person name="Chapman J.A."/>
            <person name="Toyoda A."/>
            <person name="Takahashi S."/>
            <person name="Fukui A."/>
            <person name="Hikosaka A."/>
            <person name="Suzuki A."/>
            <person name="Kondo M."/>
            <person name="van Heeringen S.J."/>
            <person name="Quigley I."/>
            <person name="Heinz S."/>
            <person name="Ogino H."/>
            <person name="Ochi H."/>
            <person name="Hellsten U."/>
            <person name="Lyons J.B."/>
            <person name="Simakov O."/>
            <person name="Putnam N."/>
            <person name="Stites J."/>
            <person name="Kuroki Y."/>
            <person name="Tanaka T."/>
            <person name="Michiue T."/>
            <person name="Watanabe M."/>
            <person name="Bogdanovic O."/>
            <person name="Lister R."/>
            <person name="Georgiou G."/>
            <person name="Paranjpe S.S."/>
            <person name="van Kruijsbergen I."/>
            <person name="Shu S."/>
            <person name="Carlson J."/>
            <person name="Kinoshita T."/>
            <person name="Ohta Y."/>
            <person name="Mawaribuchi S."/>
            <person name="Jenkins J."/>
            <person name="Grimwood J."/>
            <person name="Schmutz J."/>
            <person name="Mitros T."/>
            <person name="Mozaffari S.V."/>
            <person name="Suzuki Y."/>
            <person name="Haramoto Y."/>
            <person name="Yamamoto T.S."/>
            <person name="Takagi C."/>
            <person name="Heald R."/>
            <person name="Miller K."/>
            <person name="Haudenschild C."/>
            <person name="Kitzman J."/>
            <person name="Nakayama T."/>
            <person name="Izutsu Y."/>
            <person name="Robert J."/>
            <person name="Fortriede J."/>
            <person name="Burns K."/>
            <person name="Lotay V."/>
            <person name="Karimi K."/>
            <person name="Yasuoka Y."/>
            <person name="Dichmann D.S."/>
            <person name="Flajnik M.F."/>
            <person name="Houston D.W."/>
            <person name="Shendure J."/>
            <person name="DuPasquier L."/>
            <person name="Vize P.D."/>
            <person name="Zorn A.M."/>
            <person name="Ito M."/>
            <person name="Marcotte E.M."/>
            <person name="Wallingford J.B."/>
            <person name="Ito Y."/>
            <person name="Asashima M."/>
            <person name="Ueno N."/>
            <person name="Matsuda Y."/>
            <person name="Veenstra G.J."/>
            <person name="Fujiyama A."/>
            <person name="Harland R.M."/>
            <person name="Taira M."/>
            <person name="Rokhsar D.S."/>
        </authorList>
    </citation>
    <scope>NUCLEOTIDE SEQUENCE [LARGE SCALE GENOMIC DNA]</scope>
    <source>
        <strain evidence="3">J</strain>
    </source>
</reference>
<dbReference type="OMA" id="TDIMSFV"/>
<feature type="chain" id="PRO_5037791710" evidence="1">
    <location>
        <begin position="31"/>
        <end position="220"/>
    </location>
</feature>
<sequence length="220" mass="24901">MTMGGCCTFILLYSLHFLSIASQGIHILQGSQLPYHGEEVGLLSESLLQFGSMFNKEVNYTKESLKSIFEQLDVFNMSLVKMLRQVIQISKAGENLTIKAKSHISNDTMPQLVAKLSEELVRVQIHGASLENKIKPLERRMRKAENIRKKSNSLSSTAEILSFLKRQHIRIEALMAVVDIHQKRINTQEAKIQRLLIKTGSIKKKSKENTIERPADKTGL</sequence>